<reference evidence="1" key="1">
    <citation type="submission" date="2020-04" db="EMBL/GenBank/DDBJ databases">
        <authorList>
            <person name="Chiriac C."/>
            <person name="Salcher M."/>
            <person name="Ghai R."/>
            <person name="Kavagutti S V."/>
        </authorList>
    </citation>
    <scope>NUCLEOTIDE SEQUENCE</scope>
</reference>
<sequence>MDNSALQHQDLKAFAHSENTLEILIEDNICLDKASLMILGENRNLLKMITEFDHRLEVEIYTGNPMFIELNTINGRAVTYVKGSGSNFYKNNN</sequence>
<accession>A0A6J5NQX7</accession>
<proteinExistence type="predicted"/>
<name>A0A6J5NQX7_9CAUD</name>
<evidence type="ECO:0000313" key="1">
    <source>
        <dbReference type="EMBL" id="CAB4159488.1"/>
    </source>
</evidence>
<gene>
    <name evidence="1" type="ORF">UFOVP699_224</name>
</gene>
<protein>
    <submittedName>
        <fullName evidence="1">Uncharacterized protein</fullName>
    </submittedName>
</protein>
<organism evidence="1">
    <name type="scientific">uncultured Caudovirales phage</name>
    <dbReference type="NCBI Taxonomy" id="2100421"/>
    <lineage>
        <taxon>Viruses</taxon>
        <taxon>Duplodnaviria</taxon>
        <taxon>Heunggongvirae</taxon>
        <taxon>Uroviricota</taxon>
        <taxon>Caudoviricetes</taxon>
        <taxon>Peduoviridae</taxon>
        <taxon>Maltschvirus</taxon>
        <taxon>Maltschvirus maltsch</taxon>
    </lineage>
</organism>
<dbReference type="EMBL" id="LR796670">
    <property type="protein sequence ID" value="CAB4159488.1"/>
    <property type="molecule type" value="Genomic_DNA"/>
</dbReference>